<evidence type="ECO:0000256" key="1">
    <source>
        <dbReference type="SAM" id="MobiDB-lite"/>
    </source>
</evidence>
<dbReference type="CDD" id="cd09917">
    <property type="entry name" value="F-box_SF"/>
    <property type="match status" value="1"/>
</dbReference>
<dbReference type="Proteomes" id="UP000799753">
    <property type="component" value="Unassembled WGS sequence"/>
</dbReference>
<accession>A0A6A6RKD7</accession>
<feature type="compositionally biased region" description="Pro residues" evidence="1">
    <location>
        <begin position="55"/>
        <end position="70"/>
    </location>
</feature>
<dbReference type="EMBL" id="MU006801">
    <property type="protein sequence ID" value="KAF2636019.1"/>
    <property type="molecule type" value="Genomic_DNA"/>
</dbReference>
<proteinExistence type="predicted"/>
<evidence type="ECO:0008006" key="4">
    <source>
        <dbReference type="Google" id="ProtNLM"/>
    </source>
</evidence>
<name>A0A6A6RKD7_9PLEO</name>
<organism evidence="2 3">
    <name type="scientific">Massarina eburnea CBS 473.64</name>
    <dbReference type="NCBI Taxonomy" id="1395130"/>
    <lineage>
        <taxon>Eukaryota</taxon>
        <taxon>Fungi</taxon>
        <taxon>Dikarya</taxon>
        <taxon>Ascomycota</taxon>
        <taxon>Pezizomycotina</taxon>
        <taxon>Dothideomycetes</taxon>
        <taxon>Pleosporomycetidae</taxon>
        <taxon>Pleosporales</taxon>
        <taxon>Massarineae</taxon>
        <taxon>Massarinaceae</taxon>
        <taxon>Massarina</taxon>
    </lineage>
</organism>
<evidence type="ECO:0000313" key="2">
    <source>
        <dbReference type="EMBL" id="KAF2636019.1"/>
    </source>
</evidence>
<gene>
    <name evidence="2" type="ORF">P280DRAFT_473424</name>
</gene>
<keyword evidence="3" id="KW-1185">Reference proteome</keyword>
<reference evidence="2" key="1">
    <citation type="journal article" date="2020" name="Stud. Mycol.">
        <title>101 Dothideomycetes genomes: a test case for predicting lifestyles and emergence of pathogens.</title>
        <authorList>
            <person name="Haridas S."/>
            <person name="Albert R."/>
            <person name="Binder M."/>
            <person name="Bloem J."/>
            <person name="Labutti K."/>
            <person name="Salamov A."/>
            <person name="Andreopoulos B."/>
            <person name="Baker S."/>
            <person name="Barry K."/>
            <person name="Bills G."/>
            <person name="Bluhm B."/>
            <person name="Cannon C."/>
            <person name="Castanera R."/>
            <person name="Culley D."/>
            <person name="Daum C."/>
            <person name="Ezra D."/>
            <person name="Gonzalez J."/>
            <person name="Henrissat B."/>
            <person name="Kuo A."/>
            <person name="Liang C."/>
            <person name="Lipzen A."/>
            <person name="Lutzoni F."/>
            <person name="Magnuson J."/>
            <person name="Mondo S."/>
            <person name="Nolan M."/>
            <person name="Ohm R."/>
            <person name="Pangilinan J."/>
            <person name="Park H.-J."/>
            <person name="Ramirez L."/>
            <person name="Alfaro M."/>
            <person name="Sun H."/>
            <person name="Tritt A."/>
            <person name="Yoshinaga Y."/>
            <person name="Zwiers L.-H."/>
            <person name="Turgeon B."/>
            <person name="Goodwin S."/>
            <person name="Spatafora J."/>
            <person name="Crous P."/>
            <person name="Grigoriev I."/>
        </authorList>
    </citation>
    <scope>NUCLEOTIDE SEQUENCE</scope>
    <source>
        <strain evidence="2">CBS 473.64</strain>
    </source>
</reference>
<dbReference type="AlphaFoldDB" id="A0A6A6RKD7"/>
<dbReference type="OrthoDB" id="3912356at2759"/>
<feature type="compositionally biased region" description="Basic residues" evidence="1">
    <location>
        <begin position="19"/>
        <end position="32"/>
    </location>
</feature>
<feature type="compositionally biased region" description="Polar residues" evidence="1">
    <location>
        <begin position="89"/>
        <end position="99"/>
    </location>
</feature>
<feature type="region of interest" description="Disordered" evidence="1">
    <location>
        <begin position="1"/>
        <end position="118"/>
    </location>
</feature>
<sequence>MAEVAPRPQGLRAKLGFGPKKKASTRKLVKKNGPREEPMPADPVRQSSFDFFTAPPIPQRPPPPPPPPPFSSSSDHSPLTIRGKKSMEYQAQRNDSVPSTKAAPRKLSKLPHQIPQQRHEDVIDKDTGERKDLTEMMHAFSYQDDVDEVDEIETIVTTDYDPFLPDGATLLARASPELWLLISDYLSPLDVANLASTCRMMTYRLGNLSYKLLRNPANRTHRLDFLLSMDRKLPDYLFCFPCAQWHLRTHPGEETLKPPQVLNPLFRCPNSTNVLLPPPRIRISEGRLLPFIFLQLAKRHWAYGPTYGIPAQSLSRRWKDAYSPWSHESTYYIQGNGHVLMRIKSQVFVEGGMTPAGKRMLLYSRGDYTPYFSVCAHWQKGILTTIPKCALDHIRVPKVNVMNTVKNKAYANKAVGPVSLCSVCQPMRRCTECPSEYLFELKLVEDKSIKSHGPERFRQALLVTRWSDLGPARSTEDVEWAAVAGDMAGYDSIAEIGKRGVSGIFEAAFTDATPGQRILSMDPKKGRRRKANPEEDDGEWY</sequence>
<protein>
    <recommendedName>
        <fullName evidence="4">F-box domain-containing protein</fullName>
    </recommendedName>
</protein>
<feature type="region of interest" description="Disordered" evidence="1">
    <location>
        <begin position="516"/>
        <end position="541"/>
    </location>
</feature>
<evidence type="ECO:0000313" key="3">
    <source>
        <dbReference type="Proteomes" id="UP000799753"/>
    </source>
</evidence>